<dbReference type="CDD" id="cd06193">
    <property type="entry name" value="siderophore_interacting"/>
    <property type="match status" value="1"/>
</dbReference>
<dbReference type="SUPFAM" id="SSF63380">
    <property type="entry name" value="Riboflavin synthase domain-like"/>
    <property type="match status" value="1"/>
</dbReference>
<gene>
    <name evidence="3" type="ORF">HCN56_14970</name>
</gene>
<dbReference type="Gene3D" id="2.40.30.10">
    <property type="entry name" value="Translation factors"/>
    <property type="match status" value="1"/>
</dbReference>
<dbReference type="InterPro" id="IPR017938">
    <property type="entry name" value="Riboflavin_synthase-like_b-brl"/>
</dbReference>
<dbReference type="EMBL" id="JAAVJD010000113">
    <property type="protein sequence ID" value="NJQ06850.1"/>
    <property type="molecule type" value="Genomic_DNA"/>
</dbReference>
<keyword evidence="4" id="KW-1185">Reference proteome</keyword>
<dbReference type="Pfam" id="PF08021">
    <property type="entry name" value="FAD_binding_9"/>
    <property type="match status" value="1"/>
</dbReference>
<dbReference type="PANTHER" id="PTHR30157">
    <property type="entry name" value="FERRIC REDUCTASE, NADPH-DEPENDENT"/>
    <property type="match status" value="1"/>
</dbReference>
<evidence type="ECO:0000256" key="1">
    <source>
        <dbReference type="SAM" id="MobiDB-lite"/>
    </source>
</evidence>
<dbReference type="InterPro" id="IPR039261">
    <property type="entry name" value="FNR_nucleotide-bd"/>
</dbReference>
<feature type="region of interest" description="Disordered" evidence="1">
    <location>
        <begin position="282"/>
        <end position="301"/>
    </location>
</feature>
<comment type="caution">
    <text evidence="3">The sequence shown here is derived from an EMBL/GenBank/DDBJ whole genome shotgun (WGS) entry which is preliminary data.</text>
</comment>
<dbReference type="InterPro" id="IPR013113">
    <property type="entry name" value="SIP_FAD-bd"/>
</dbReference>
<dbReference type="PANTHER" id="PTHR30157:SF0">
    <property type="entry name" value="NADPH-DEPENDENT FERRIC-CHELATE REDUCTASE"/>
    <property type="match status" value="1"/>
</dbReference>
<dbReference type="AlphaFoldDB" id="A0A7X6D2F6"/>
<dbReference type="Gene3D" id="3.40.50.80">
    <property type="entry name" value="Nucleotide-binding domain of ferredoxin-NADP reductase (FNR) module"/>
    <property type="match status" value="1"/>
</dbReference>
<sequence>MSSRELPTFTGPNLTGEQQVSFLPDIERRDLRVARVSAVTPRYRRIVLTGDDLAAGFPFVRFACGDHVTVYFPAPGSDRVVAYRRTPDGGWEVDSTEGEPVRRDYTPRAWDPVARELTLDFVVHDHGVAGVWARDARPGDPVVVMGPRANWLLPENYPRYLAVGDETALPSISRLVEEAPAGAHVTAVVEVADAGEEQPLRPGDGVGLEVLRVHRDTAPVAAGHSGALETALRGVPLPDDTGELFVFAAGEAGAMRGVRRYLRGEVGLPRRQLSVDGYWKAGTADHDHHTGVDEEPDEHEG</sequence>
<evidence type="ECO:0000313" key="4">
    <source>
        <dbReference type="Proteomes" id="UP000578686"/>
    </source>
</evidence>
<dbReference type="PROSITE" id="PS51384">
    <property type="entry name" value="FAD_FR"/>
    <property type="match status" value="1"/>
</dbReference>
<dbReference type="InterPro" id="IPR017927">
    <property type="entry name" value="FAD-bd_FR_type"/>
</dbReference>
<dbReference type="InterPro" id="IPR007037">
    <property type="entry name" value="SIP_rossman_dom"/>
</dbReference>
<feature type="compositionally biased region" description="Basic and acidic residues" evidence="1">
    <location>
        <begin position="283"/>
        <end position="292"/>
    </location>
</feature>
<reference evidence="3 4" key="1">
    <citation type="submission" date="2020-03" db="EMBL/GenBank/DDBJ databases">
        <title>Draft genome of Streptomyces sp. ventii, isolated from the Axial Seamount in the Pacific Ocean, and resequencing of the two type strains Streptomyces lonarensis strain NCL 716 and Streptomyces bohaiensis strain 11A07.</title>
        <authorList>
            <person name="Loughran R.M."/>
            <person name="Pfannmuller K.M."/>
            <person name="Wasson B.J."/>
            <person name="Deadmond M.C."/>
            <person name="Paddock B.E."/>
            <person name="Koyack M.J."/>
            <person name="Gallegos D.A."/>
            <person name="Mitchell E.A."/>
            <person name="Ushijima B."/>
            <person name="Saw J.H."/>
            <person name="Mcphail K.L."/>
            <person name="Videau P."/>
        </authorList>
    </citation>
    <scope>NUCLEOTIDE SEQUENCE [LARGE SCALE GENOMIC DNA]</scope>
    <source>
        <strain evidence="3 4">NCL716</strain>
    </source>
</reference>
<protein>
    <submittedName>
        <fullName evidence="3">Siderophore-interacting protein</fullName>
    </submittedName>
</protein>
<dbReference type="Pfam" id="PF04954">
    <property type="entry name" value="SIP"/>
    <property type="match status" value="1"/>
</dbReference>
<accession>A0A7X6D2F6</accession>
<evidence type="ECO:0000313" key="3">
    <source>
        <dbReference type="EMBL" id="NJQ06850.1"/>
    </source>
</evidence>
<dbReference type="InterPro" id="IPR039374">
    <property type="entry name" value="SIP_fam"/>
</dbReference>
<proteinExistence type="predicted"/>
<dbReference type="RefSeq" id="WP_167971337.1">
    <property type="nucleotide sequence ID" value="NZ_BHZG01000061.1"/>
</dbReference>
<feature type="domain" description="FAD-binding FR-type" evidence="2">
    <location>
        <begin position="26"/>
        <end position="154"/>
    </location>
</feature>
<organism evidence="3 4">
    <name type="scientific">Streptomyces lonarensis</name>
    <dbReference type="NCBI Taxonomy" id="700599"/>
    <lineage>
        <taxon>Bacteria</taxon>
        <taxon>Bacillati</taxon>
        <taxon>Actinomycetota</taxon>
        <taxon>Actinomycetes</taxon>
        <taxon>Kitasatosporales</taxon>
        <taxon>Streptomycetaceae</taxon>
        <taxon>Streptomyces</taxon>
    </lineage>
</organism>
<name>A0A7X6D2F6_9ACTN</name>
<dbReference type="Proteomes" id="UP000578686">
    <property type="component" value="Unassembled WGS sequence"/>
</dbReference>
<dbReference type="GO" id="GO:0016491">
    <property type="term" value="F:oxidoreductase activity"/>
    <property type="evidence" value="ECO:0007669"/>
    <property type="project" value="InterPro"/>
</dbReference>
<evidence type="ECO:0000259" key="2">
    <source>
        <dbReference type="PROSITE" id="PS51384"/>
    </source>
</evidence>